<protein>
    <submittedName>
        <fullName evidence="1">Uncharacterized protein</fullName>
    </submittedName>
</protein>
<evidence type="ECO:0000313" key="1">
    <source>
        <dbReference type="EMBL" id="SCY93142.1"/>
    </source>
</evidence>
<dbReference type="Proteomes" id="UP000199569">
    <property type="component" value="Unassembled WGS sequence"/>
</dbReference>
<keyword evidence="2" id="KW-1185">Reference proteome</keyword>
<accession>A0A1G5JXG1</accession>
<sequence length="68" mass="7431">MQSTFHIGQLVRLSADVADREKGRTYCVVSIVAPGTERPPAYLIKTMTGGDKIVRQEDIRPAPAHALP</sequence>
<reference evidence="1 2" key="1">
    <citation type="submission" date="2016-10" db="EMBL/GenBank/DDBJ databases">
        <authorList>
            <person name="de Groot N.N."/>
        </authorList>
    </citation>
    <scope>NUCLEOTIDE SEQUENCE [LARGE SCALE GENOMIC DNA]</scope>
    <source>
        <strain evidence="1 2">CGMCC 1.7666</strain>
    </source>
</reference>
<dbReference type="STRING" id="549386.SAMN02927923_02898"/>
<dbReference type="EMBL" id="FMVJ01000008">
    <property type="protein sequence ID" value="SCY93142.1"/>
    <property type="molecule type" value="Genomic_DNA"/>
</dbReference>
<name>A0A1G5JXG1_9HYPH</name>
<dbReference type="AlphaFoldDB" id="A0A1G5JXG1"/>
<proteinExistence type="predicted"/>
<dbReference type="RefSeq" id="WP_091135763.1">
    <property type="nucleotide sequence ID" value="NZ_FMVJ01000008.1"/>
</dbReference>
<dbReference type="OrthoDB" id="8020620at2"/>
<organism evidence="1 2">
    <name type="scientific">Microvirga guangxiensis</name>
    <dbReference type="NCBI Taxonomy" id="549386"/>
    <lineage>
        <taxon>Bacteria</taxon>
        <taxon>Pseudomonadati</taxon>
        <taxon>Pseudomonadota</taxon>
        <taxon>Alphaproteobacteria</taxon>
        <taxon>Hyphomicrobiales</taxon>
        <taxon>Methylobacteriaceae</taxon>
        <taxon>Microvirga</taxon>
    </lineage>
</organism>
<gene>
    <name evidence="1" type="ORF">SAMN02927923_02898</name>
</gene>
<evidence type="ECO:0000313" key="2">
    <source>
        <dbReference type="Proteomes" id="UP000199569"/>
    </source>
</evidence>